<dbReference type="InterPro" id="IPR002302">
    <property type="entry name" value="Leu-tRNA-ligase"/>
</dbReference>
<dbReference type="GO" id="GO:0032543">
    <property type="term" value="P:mitochondrial translation"/>
    <property type="evidence" value="ECO:0007669"/>
    <property type="project" value="TreeGrafter"/>
</dbReference>
<dbReference type="SUPFAM" id="SSF52374">
    <property type="entry name" value="Nucleotidylyl transferase"/>
    <property type="match status" value="1"/>
</dbReference>
<evidence type="ECO:0000313" key="17">
    <source>
        <dbReference type="Proteomes" id="UP000030651"/>
    </source>
</evidence>
<dbReference type="GO" id="GO:0002161">
    <property type="term" value="F:aminoacyl-tRNA deacylase activity"/>
    <property type="evidence" value="ECO:0007669"/>
    <property type="project" value="InterPro"/>
</dbReference>
<evidence type="ECO:0000256" key="7">
    <source>
        <dbReference type="ARBA" id="ARBA00022917"/>
    </source>
</evidence>
<feature type="domain" description="Leucyl-tRNA synthetase editing" evidence="15">
    <location>
        <begin position="274"/>
        <end position="465"/>
    </location>
</feature>
<dbReference type="HOGENOM" id="CLU_004427_0_0_1"/>
<keyword evidence="5 11" id="KW-0547">Nucleotide-binding</keyword>
<dbReference type="PRINTS" id="PR00985">
    <property type="entry name" value="TRNASYNTHLEU"/>
</dbReference>
<dbReference type="InterPro" id="IPR025709">
    <property type="entry name" value="Leu_tRNA-synth_edit"/>
</dbReference>
<dbReference type="Proteomes" id="UP000030651">
    <property type="component" value="Unassembled WGS sequence"/>
</dbReference>
<dbReference type="InterPro" id="IPR013155">
    <property type="entry name" value="M/V/L/I-tRNA-synth_anticd-bd"/>
</dbReference>
<dbReference type="SUPFAM" id="SSF50677">
    <property type="entry name" value="ValRS/IleRS/LeuRS editing domain"/>
    <property type="match status" value="1"/>
</dbReference>
<comment type="catalytic activity">
    <reaction evidence="10">
        <text>tRNA(Leu) + L-leucine + ATP = L-leucyl-tRNA(Leu) + AMP + diphosphate</text>
        <dbReference type="Rhea" id="RHEA:11688"/>
        <dbReference type="Rhea" id="RHEA-COMP:9613"/>
        <dbReference type="Rhea" id="RHEA-COMP:9622"/>
        <dbReference type="ChEBI" id="CHEBI:30616"/>
        <dbReference type="ChEBI" id="CHEBI:33019"/>
        <dbReference type="ChEBI" id="CHEBI:57427"/>
        <dbReference type="ChEBI" id="CHEBI:78442"/>
        <dbReference type="ChEBI" id="CHEBI:78494"/>
        <dbReference type="ChEBI" id="CHEBI:456215"/>
        <dbReference type="EC" id="6.1.1.4"/>
    </reaction>
</comment>
<dbReference type="Pfam" id="PF00133">
    <property type="entry name" value="tRNA-synt_1"/>
    <property type="match status" value="1"/>
</dbReference>
<dbReference type="Pfam" id="PF09334">
    <property type="entry name" value="tRNA-synt_1g"/>
    <property type="match status" value="1"/>
</dbReference>
<dbReference type="Gene3D" id="3.40.50.620">
    <property type="entry name" value="HUPs"/>
    <property type="match status" value="2"/>
</dbReference>
<name>W3X3T9_PESFW</name>
<evidence type="ECO:0000256" key="9">
    <source>
        <dbReference type="ARBA" id="ARBA00030520"/>
    </source>
</evidence>
<dbReference type="InterPro" id="IPR009080">
    <property type="entry name" value="tRNAsynth_Ia_anticodon-bd"/>
</dbReference>
<feature type="domain" description="Methionyl/Valyl/Leucyl/Isoleucyl-tRNA synthetase anticodon-binding" evidence="13">
    <location>
        <begin position="775"/>
        <end position="898"/>
    </location>
</feature>
<evidence type="ECO:0000259" key="15">
    <source>
        <dbReference type="Pfam" id="PF13603"/>
    </source>
</evidence>
<evidence type="ECO:0000256" key="6">
    <source>
        <dbReference type="ARBA" id="ARBA00022840"/>
    </source>
</evidence>
<evidence type="ECO:0000256" key="4">
    <source>
        <dbReference type="ARBA" id="ARBA00022598"/>
    </source>
</evidence>
<dbReference type="FunFam" id="3.40.50.620:FF:000003">
    <property type="entry name" value="Leucine--tRNA ligase"/>
    <property type="match status" value="1"/>
</dbReference>
<dbReference type="GO" id="GO:0006429">
    <property type="term" value="P:leucyl-tRNA aminoacylation"/>
    <property type="evidence" value="ECO:0007669"/>
    <property type="project" value="InterPro"/>
</dbReference>
<dbReference type="GO" id="GO:0004823">
    <property type="term" value="F:leucine-tRNA ligase activity"/>
    <property type="evidence" value="ECO:0007669"/>
    <property type="project" value="UniProtKB-EC"/>
</dbReference>
<dbReference type="RefSeq" id="XP_007834975.1">
    <property type="nucleotide sequence ID" value="XM_007836784.1"/>
</dbReference>
<dbReference type="GO" id="GO:0005524">
    <property type="term" value="F:ATP binding"/>
    <property type="evidence" value="ECO:0007669"/>
    <property type="project" value="UniProtKB-KW"/>
</dbReference>
<dbReference type="GeneID" id="19273216"/>
<dbReference type="OrthoDB" id="15954at2759"/>
<evidence type="ECO:0000256" key="2">
    <source>
        <dbReference type="ARBA" id="ARBA00005594"/>
    </source>
</evidence>
<dbReference type="InterPro" id="IPR009008">
    <property type="entry name" value="Val/Leu/Ile-tRNA-synth_edit"/>
</dbReference>
<protein>
    <recommendedName>
        <fullName evidence="3">leucine--tRNA ligase</fullName>
        <ecNumber evidence="3">6.1.1.4</ecNumber>
    </recommendedName>
    <alternativeName>
        <fullName evidence="9">Leucyl-tRNA synthetase</fullName>
    </alternativeName>
</protein>
<dbReference type="InterPro" id="IPR002300">
    <property type="entry name" value="aa-tRNA-synth_Ia"/>
</dbReference>
<evidence type="ECO:0000256" key="8">
    <source>
        <dbReference type="ARBA" id="ARBA00023146"/>
    </source>
</evidence>
<reference evidence="17" key="1">
    <citation type="journal article" date="2015" name="BMC Genomics">
        <title>Genomic and transcriptomic analysis of the endophytic fungus Pestalotiopsis fici reveals its lifestyle and high potential for synthesis of natural products.</title>
        <authorList>
            <person name="Wang X."/>
            <person name="Zhang X."/>
            <person name="Liu L."/>
            <person name="Xiang M."/>
            <person name="Wang W."/>
            <person name="Sun X."/>
            <person name="Che Y."/>
            <person name="Guo L."/>
            <person name="Liu G."/>
            <person name="Guo L."/>
            <person name="Wang C."/>
            <person name="Yin W.B."/>
            <person name="Stadler M."/>
            <person name="Zhang X."/>
            <person name="Liu X."/>
        </authorList>
    </citation>
    <scope>NUCLEOTIDE SEQUENCE [LARGE SCALE GENOMIC DNA]</scope>
    <source>
        <strain evidence="17">W106-1 / CGMCC3.15140</strain>
    </source>
</reference>
<dbReference type="PROSITE" id="PS00178">
    <property type="entry name" value="AA_TRNA_LIGASE_I"/>
    <property type="match status" value="1"/>
</dbReference>
<dbReference type="eggNOG" id="KOG0435">
    <property type="taxonomic scope" value="Eukaryota"/>
</dbReference>
<evidence type="ECO:0000256" key="5">
    <source>
        <dbReference type="ARBA" id="ARBA00022741"/>
    </source>
</evidence>
<feature type="domain" description="Aminoacyl-tRNA synthetase class Ia" evidence="12">
    <location>
        <begin position="480"/>
        <end position="645"/>
    </location>
</feature>
<evidence type="ECO:0000259" key="14">
    <source>
        <dbReference type="Pfam" id="PF09334"/>
    </source>
</evidence>
<dbReference type="FunFam" id="3.40.50.620:FF:000100">
    <property type="entry name" value="probable leucine--tRNA ligase, mitochondrial"/>
    <property type="match status" value="1"/>
</dbReference>
<comment type="subcellular location">
    <subcellularLocation>
        <location evidence="1">Mitochondrion matrix</location>
    </subcellularLocation>
</comment>
<dbReference type="STRING" id="1229662.W3X3T9"/>
<evidence type="ECO:0000256" key="1">
    <source>
        <dbReference type="ARBA" id="ARBA00004305"/>
    </source>
</evidence>
<comment type="similarity">
    <text evidence="2 11">Belongs to the class-I aminoacyl-tRNA synthetase family.</text>
</comment>
<dbReference type="OMA" id="GIEHACM"/>
<dbReference type="CDD" id="cd00812">
    <property type="entry name" value="LeuRS_core"/>
    <property type="match status" value="1"/>
</dbReference>
<dbReference type="InterPro" id="IPR014729">
    <property type="entry name" value="Rossmann-like_a/b/a_fold"/>
</dbReference>
<feature type="domain" description="Methionyl/Leucyl tRNA synthetase" evidence="14">
    <location>
        <begin position="85"/>
        <end position="222"/>
    </location>
</feature>
<evidence type="ECO:0000256" key="11">
    <source>
        <dbReference type="RuleBase" id="RU363035"/>
    </source>
</evidence>
<dbReference type="EMBL" id="KI912113">
    <property type="protein sequence ID" value="ETS80674.1"/>
    <property type="molecule type" value="Genomic_DNA"/>
</dbReference>
<keyword evidence="8 11" id="KW-0030">Aminoacyl-tRNA synthetase</keyword>
<dbReference type="Pfam" id="PF08264">
    <property type="entry name" value="Anticodon_1"/>
    <property type="match status" value="1"/>
</dbReference>
<sequence length="954" mass="106959">MRSLLLQSPARLGLRVGVLRACTASVRHYSARTSPKRTDRAPLNLTALDQKWRETWKKNGSLQSAQGAVAKDNTASASPEKDNMYILSMFPYPSGKLHLGHLRVYTIVDVMARYHRLQGKEVLSPMGWDAFGLPAENAAIERGVEPGEWTRENMARMKEQLDVMNGSFDWSREFATCDPEFYKQTQKIFLILHSAGLVDRKRSEVNWDPVENTVLANEQVDASGRSWRSGAIVEQRSLEQWFLNITKYKESLLEDLDKLAKDDAWPDLVLSQQKHWIGKTKAAYYDFVVNLPGAETETLRVYTTRPETLFAVQYLALSPHSTLVQRLAEKDERLRAWLDTAKELPHDSKEGYPISYLSATSPLDLAQHATGSAETTSIPVYVAPYVRGDYETGALMGVPAHDLRDYHFWRTHRKEEPIKYAVSPASDGSTAGLDGPYIGEGKMTSLAKSYAQMNSEEAAEKIVHEIATETSAAQPITKWKLRDWLISRQRYWGTPIPMVHCNKCGVQPVPDADLPVILPKVDHHWAEGRTGNPLESAEEWVKTSCPKCHGPAKRDTDTMDTFVDSSWYYLRFADPRNSELPVSEAALRKYLPVDMYIGGVEHAILHLLYSRFIFKALMDVLYPGVAADLPLIEPFKRLITQGMVHGKTYTDPDTGRFLKPDEVDLSDASNPKITASGKTANTSFEKMSKSKHNGVDPTSFIAQYGADTTRAHMLFQAPVSDVVNWDEDKIAGVTRWLKRLHSFVATLPPLEVYTAWDAKDYFQKKSGSPTCHEADAHVWRATQKAIAAITQSYDKVYALNTVVSHIMEWTNVLIENSAASDAVKAASVSQLLPMLAPITPAVAEECWEMLYPKMGSIFCPESARWPVVDGTLELLAQSTIKCAVQVNGKLRCVVHVNKPSAELKQGSPEWRDWFVDQIKASDEAKSKVMKSDCDIRQAKKIFVVKGGQTANFVL</sequence>
<dbReference type="EC" id="6.1.1.4" evidence="3"/>
<proteinExistence type="inferred from homology"/>
<evidence type="ECO:0000313" key="16">
    <source>
        <dbReference type="EMBL" id="ETS80674.1"/>
    </source>
</evidence>
<evidence type="ECO:0000256" key="10">
    <source>
        <dbReference type="ARBA" id="ARBA00047469"/>
    </source>
</evidence>
<evidence type="ECO:0000256" key="3">
    <source>
        <dbReference type="ARBA" id="ARBA00013164"/>
    </source>
</evidence>
<dbReference type="SUPFAM" id="SSF47323">
    <property type="entry name" value="Anticodon-binding domain of a subclass of class I aminoacyl-tRNA synthetases"/>
    <property type="match status" value="1"/>
</dbReference>
<dbReference type="FunCoup" id="W3X3T9">
    <property type="interactions" value="527"/>
</dbReference>
<dbReference type="PANTHER" id="PTHR43740">
    <property type="entry name" value="LEUCYL-TRNA SYNTHETASE"/>
    <property type="match status" value="1"/>
</dbReference>
<dbReference type="PANTHER" id="PTHR43740:SF2">
    <property type="entry name" value="LEUCINE--TRNA LIGASE, MITOCHONDRIAL"/>
    <property type="match status" value="1"/>
</dbReference>
<evidence type="ECO:0000259" key="12">
    <source>
        <dbReference type="Pfam" id="PF00133"/>
    </source>
</evidence>
<dbReference type="Pfam" id="PF13603">
    <property type="entry name" value="tRNA-synt_1_2"/>
    <property type="match status" value="1"/>
</dbReference>
<accession>W3X3T9</accession>
<dbReference type="GO" id="GO:0005759">
    <property type="term" value="C:mitochondrial matrix"/>
    <property type="evidence" value="ECO:0007669"/>
    <property type="project" value="UniProtKB-SubCell"/>
</dbReference>
<dbReference type="AlphaFoldDB" id="W3X3T9"/>
<gene>
    <name evidence="16" type="ORF">PFICI_08203</name>
</gene>
<keyword evidence="6 11" id="KW-0067">ATP-binding</keyword>
<dbReference type="Gene3D" id="1.10.730.10">
    <property type="entry name" value="Isoleucyl-tRNA Synthetase, Domain 1"/>
    <property type="match status" value="1"/>
</dbReference>
<keyword evidence="17" id="KW-1185">Reference proteome</keyword>
<dbReference type="InParanoid" id="W3X3T9"/>
<dbReference type="InterPro" id="IPR015413">
    <property type="entry name" value="Methionyl/Leucyl_tRNA_Synth"/>
</dbReference>
<keyword evidence="7 11" id="KW-0648">Protein biosynthesis</keyword>
<organism evidence="16 17">
    <name type="scientific">Pestalotiopsis fici (strain W106-1 / CGMCC3.15140)</name>
    <dbReference type="NCBI Taxonomy" id="1229662"/>
    <lineage>
        <taxon>Eukaryota</taxon>
        <taxon>Fungi</taxon>
        <taxon>Dikarya</taxon>
        <taxon>Ascomycota</taxon>
        <taxon>Pezizomycotina</taxon>
        <taxon>Sordariomycetes</taxon>
        <taxon>Xylariomycetidae</taxon>
        <taxon>Amphisphaeriales</taxon>
        <taxon>Sporocadaceae</taxon>
        <taxon>Pestalotiopsis</taxon>
    </lineage>
</organism>
<dbReference type="KEGG" id="pfy:PFICI_08203"/>
<dbReference type="FunFam" id="1.10.730.10:FF:000002">
    <property type="entry name" value="Leucine--tRNA ligase"/>
    <property type="match status" value="1"/>
</dbReference>
<keyword evidence="4 11" id="KW-0436">Ligase</keyword>
<dbReference type="InterPro" id="IPR001412">
    <property type="entry name" value="aa-tRNA-synth_I_CS"/>
</dbReference>
<dbReference type="NCBIfam" id="TIGR00396">
    <property type="entry name" value="leuS_bact"/>
    <property type="match status" value="1"/>
</dbReference>
<evidence type="ECO:0000259" key="13">
    <source>
        <dbReference type="Pfam" id="PF08264"/>
    </source>
</evidence>